<dbReference type="Proteomes" id="UP000789901">
    <property type="component" value="Unassembled WGS sequence"/>
</dbReference>
<proteinExistence type="predicted"/>
<comment type="caution">
    <text evidence="1">The sequence shown here is derived from an EMBL/GenBank/DDBJ whole genome shotgun (WGS) entry which is preliminary data.</text>
</comment>
<protein>
    <submittedName>
        <fullName evidence="1">5517_t:CDS:1</fullName>
    </submittedName>
</protein>
<dbReference type="EMBL" id="CAJVQB010002145">
    <property type="protein sequence ID" value="CAG8563830.1"/>
    <property type="molecule type" value="Genomic_DNA"/>
</dbReference>
<evidence type="ECO:0000313" key="2">
    <source>
        <dbReference type="Proteomes" id="UP000789901"/>
    </source>
</evidence>
<evidence type="ECO:0000313" key="1">
    <source>
        <dbReference type="EMBL" id="CAG8563830.1"/>
    </source>
</evidence>
<reference evidence="1 2" key="1">
    <citation type="submission" date="2021-06" db="EMBL/GenBank/DDBJ databases">
        <authorList>
            <person name="Kallberg Y."/>
            <person name="Tangrot J."/>
            <person name="Rosling A."/>
        </authorList>
    </citation>
    <scope>NUCLEOTIDE SEQUENCE [LARGE SCALE GENOMIC DNA]</scope>
    <source>
        <strain evidence="1 2">120-4 pot B 10/14</strain>
    </source>
</reference>
<accession>A0ABN7UEL9</accession>
<sequence length="107" mass="12439">MYRIDRNNYHQNSKNSDIQTPLEVSEFIYQILKKRIPIETGDEKYSLIFDPDKIIELFGKEIPIVLFTPTGLCSNLTTKSPRHKKFVNGDYPPVSSIIRLPKNIFPN</sequence>
<keyword evidence="2" id="KW-1185">Reference proteome</keyword>
<name>A0ABN7UEL9_GIGMA</name>
<gene>
    <name evidence="1" type="ORF">GMARGA_LOCUS5148</name>
</gene>
<organism evidence="1 2">
    <name type="scientific">Gigaspora margarita</name>
    <dbReference type="NCBI Taxonomy" id="4874"/>
    <lineage>
        <taxon>Eukaryota</taxon>
        <taxon>Fungi</taxon>
        <taxon>Fungi incertae sedis</taxon>
        <taxon>Mucoromycota</taxon>
        <taxon>Glomeromycotina</taxon>
        <taxon>Glomeromycetes</taxon>
        <taxon>Diversisporales</taxon>
        <taxon>Gigasporaceae</taxon>
        <taxon>Gigaspora</taxon>
    </lineage>
</organism>
<feature type="non-terminal residue" evidence="1">
    <location>
        <position position="107"/>
    </location>
</feature>